<comment type="catalytic activity">
    <reaction evidence="9">
        <text>(7R,8S)-7,8-diammoniononanoate + CO2 + ATP = (4R,5S)-dethiobiotin + ADP + phosphate + 3 H(+)</text>
        <dbReference type="Rhea" id="RHEA:15805"/>
        <dbReference type="ChEBI" id="CHEBI:15378"/>
        <dbReference type="ChEBI" id="CHEBI:16526"/>
        <dbReference type="ChEBI" id="CHEBI:30616"/>
        <dbReference type="ChEBI" id="CHEBI:43474"/>
        <dbReference type="ChEBI" id="CHEBI:149469"/>
        <dbReference type="ChEBI" id="CHEBI:149473"/>
        <dbReference type="ChEBI" id="CHEBI:456216"/>
        <dbReference type="EC" id="6.3.3.3"/>
    </reaction>
</comment>
<dbReference type="GO" id="GO:0005829">
    <property type="term" value="C:cytosol"/>
    <property type="evidence" value="ECO:0007669"/>
    <property type="project" value="TreeGrafter"/>
</dbReference>
<keyword evidence="6 9" id="KW-0067">ATP-binding</keyword>
<evidence type="ECO:0000256" key="3">
    <source>
        <dbReference type="ARBA" id="ARBA00022723"/>
    </source>
</evidence>
<comment type="similarity">
    <text evidence="9">Belongs to the dethiobiotin synthetase family.</text>
</comment>
<evidence type="ECO:0000256" key="7">
    <source>
        <dbReference type="ARBA" id="ARBA00022842"/>
    </source>
</evidence>
<dbReference type="InterPro" id="IPR004472">
    <property type="entry name" value="DTB_synth_BioD"/>
</dbReference>
<proteinExistence type="inferred from homology"/>
<keyword evidence="5 9" id="KW-0093">Biotin biosynthesis</keyword>
<comment type="caution">
    <text evidence="9">Lacks conserved residue(s) required for the propagation of feature annotation.</text>
</comment>
<feature type="binding site" evidence="9">
    <location>
        <begin position="12"/>
        <end position="17"/>
    </location>
    <ligand>
        <name>ATP</name>
        <dbReference type="ChEBI" id="CHEBI:30616"/>
    </ligand>
</feature>
<feature type="binding site" evidence="9">
    <location>
        <position position="41"/>
    </location>
    <ligand>
        <name>substrate</name>
    </ligand>
</feature>
<gene>
    <name evidence="10" type="primary">bioD1</name>
    <name evidence="9" type="synonym">bioD</name>
    <name evidence="10" type="ORF">NCTC7582_04311</name>
</gene>
<dbReference type="EC" id="6.3.3.3" evidence="9"/>
<dbReference type="RefSeq" id="WP_112118340.1">
    <property type="nucleotide sequence ID" value="NZ_UAQE01000004.1"/>
</dbReference>
<dbReference type="GO" id="GO:0000287">
    <property type="term" value="F:magnesium ion binding"/>
    <property type="evidence" value="ECO:0007669"/>
    <property type="project" value="UniProtKB-UniRule"/>
</dbReference>
<comment type="catalytic activity">
    <reaction evidence="8">
        <text>(7R,8S)-8-amino-7-(carboxyamino)nonanoate + ATP = (4R,5S)-dethiobiotin + ADP + phosphate + H(+)</text>
        <dbReference type="Rhea" id="RHEA:63684"/>
        <dbReference type="ChEBI" id="CHEBI:15378"/>
        <dbReference type="ChEBI" id="CHEBI:30616"/>
        <dbReference type="ChEBI" id="CHEBI:43474"/>
        <dbReference type="ChEBI" id="CHEBI:149470"/>
        <dbReference type="ChEBI" id="CHEBI:149473"/>
        <dbReference type="ChEBI" id="CHEBI:456216"/>
    </reaction>
</comment>
<evidence type="ECO:0000256" key="2">
    <source>
        <dbReference type="ARBA" id="ARBA00022598"/>
    </source>
</evidence>
<feature type="binding site" evidence="9">
    <location>
        <position position="54"/>
    </location>
    <ligand>
        <name>Mg(2+)</name>
        <dbReference type="ChEBI" id="CHEBI:18420"/>
    </ligand>
</feature>
<keyword evidence="2 9" id="KW-0436">Ligase</keyword>
<dbReference type="PANTHER" id="PTHR43210">
    <property type="entry name" value="DETHIOBIOTIN SYNTHETASE"/>
    <property type="match status" value="1"/>
</dbReference>
<feature type="binding site" evidence="9">
    <location>
        <position position="115"/>
    </location>
    <ligand>
        <name>Mg(2+)</name>
        <dbReference type="ChEBI" id="CHEBI:18420"/>
    </ligand>
</feature>
<sequence length="234" mass="26409">MQHFWVVGTDTDVGKTIVTTMLMCHLQKQGLKVSPYKPVQTGEVYENGLGYYHDTAMYEKYSLQKLQQEHLNSYSFREAASPHFAAQLEGQQIDVNELLLRIQLLQASYDVVICEGAGGLFVPFTAPHGMTLLDVIISSKLPVVLVTRTSLGTINHTLLTIEALRSREVDILGIVFNGDTGSSMEQDNMQTILQYHPLPYAIIPKLQNLSQLMDYAMTHTTLFERFFNYETSIN</sequence>
<feature type="binding site" evidence="9">
    <location>
        <begin position="204"/>
        <end position="206"/>
    </location>
    <ligand>
        <name>ATP</name>
        <dbReference type="ChEBI" id="CHEBI:30616"/>
    </ligand>
</feature>
<name>A0A2X1AJA7_9BACI</name>
<dbReference type="Proteomes" id="UP000251431">
    <property type="component" value="Unassembled WGS sequence"/>
</dbReference>
<dbReference type="AlphaFoldDB" id="A0A2X1AJA7"/>
<evidence type="ECO:0000256" key="4">
    <source>
        <dbReference type="ARBA" id="ARBA00022741"/>
    </source>
</evidence>
<comment type="function">
    <text evidence="9">Catalyzes a mechanistically unusual reaction, the ATP-dependent insertion of CO2 between the N7 and N8 nitrogen atoms of 7,8-diaminopelargonic acid (DAPA, also called 7,8-diammoniononanoate) to form a ureido ring.</text>
</comment>
<evidence type="ECO:0000313" key="10">
    <source>
        <dbReference type="EMBL" id="SPU38354.1"/>
    </source>
</evidence>
<feature type="binding site" evidence="9">
    <location>
        <position position="16"/>
    </location>
    <ligand>
        <name>Mg(2+)</name>
        <dbReference type="ChEBI" id="CHEBI:18420"/>
    </ligand>
</feature>
<protein>
    <recommendedName>
        <fullName evidence="9">ATP-dependent dethiobiotin synthetase BioD</fullName>
        <ecNumber evidence="9">6.3.3.3</ecNumber>
    </recommendedName>
    <alternativeName>
        <fullName evidence="9">DTB synthetase</fullName>
        <shortName evidence="9">DTBS</shortName>
    </alternativeName>
    <alternativeName>
        <fullName evidence="9">Dethiobiotin synthase</fullName>
    </alternativeName>
</protein>
<feature type="active site" evidence="9">
    <location>
        <position position="37"/>
    </location>
</feature>
<dbReference type="GO" id="GO:0005524">
    <property type="term" value="F:ATP binding"/>
    <property type="evidence" value="ECO:0007669"/>
    <property type="project" value="UniProtKB-UniRule"/>
</dbReference>
<dbReference type="PIRSF" id="PIRSF006755">
    <property type="entry name" value="DTB_synth"/>
    <property type="match status" value="1"/>
</dbReference>
<dbReference type="NCBIfam" id="TIGR00347">
    <property type="entry name" value="bioD"/>
    <property type="match status" value="1"/>
</dbReference>
<dbReference type="PANTHER" id="PTHR43210:SF2">
    <property type="entry name" value="ATP-DEPENDENT DETHIOBIOTIN SYNTHETASE BIOD 2"/>
    <property type="match status" value="1"/>
</dbReference>
<keyword evidence="7 9" id="KW-0460">Magnesium</keyword>
<comment type="subunit">
    <text evidence="9">Homodimer.</text>
</comment>
<evidence type="ECO:0000256" key="1">
    <source>
        <dbReference type="ARBA" id="ARBA00022490"/>
    </source>
</evidence>
<dbReference type="GO" id="GO:0004141">
    <property type="term" value="F:dethiobiotin synthase activity"/>
    <property type="evidence" value="ECO:0007669"/>
    <property type="project" value="UniProtKB-UniRule"/>
</dbReference>
<comment type="pathway">
    <text evidence="9">Cofactor biosynthesis; biotin biosynthesis; biotin from 7,8-diaminononanoate: step 1/2.</text>
</comment>
<dbReference type="STRING" id="1421.A2J09_09965"/>
<dbReference type="UniPathway" id="UPA00078">
    <property type="reaction ID" value="UER00161"/>
</dbReference>
<dbReference type="Pfam" id="PF13500">
    <property type="entry name" value="AAA_26"/>
    <property type="match status" value="1"/>
</dbReference>
<comment type="subcellular location">
    <subcellularLocation>
        <location evidence="9">Cytoplasm</location>
    </subcellularLocation>
</comment>
<evidence type="ECO:0000256" key="5">
    <source>
        <dbReference type="ARBA" id="ARBA00022756"/>
    </source>
</evidence>
<evidence type="ECO:0000256" key="8">
    <source>
        <dbReference type="ARBA" id="ARBA00047386"/>
    </source>
</evidence>
<comment type="cofactor">
    <cofactor evidence="9">
        <name>Mg(2+)</name>
        <dbReference type="ChEBI" id="CHEBI:18420"/>
    </cofactor>
</comment>
<feature type="binding site" evidence="9">
    <location>
        <position position="54"/>
    </location>
    <ligand>
        <name>ATP</name>
        <dbReference type="ChEBI" id="CHEBI:30616"/>
    </ligand>
</feature>
<evidence type="ECO:0000256" key="9">
    <source>
        <dbReference type="HAMAP-Rule" id="MF_00336"/>
    </source>
</evidence>
<keyword evidence="3 9" id="KW-0479">Metal-binding</keyword>
<dbReference type="GO" id="GO:0009102">
    <property type="term" value="P:biotin biosynthetic process"/>
    <property type="evidence" value="ECO:0007669"/>
    <property type="project" value="UniProtKB-UniRule"/>
</dbReference>
<dbReference type="Gene3D" id="3.40.50.300">
    <property type="entry name" value="P-loop containing nucleotide triphosphate hydrolases"/>
    <property type="match status" value="1"/>
</dbReference>
<dbReference type="HAMAP" id="MF_00336">
    <property type="entry name" value="BioD"/>
    <property type="match status" value="1"/>
</dbReference>
<dbReference type="InterPro" id="IPR027417">
    <property type="entry name" value="P-loop_NTPase"/>
</dbReference>
<feature type="binding site" evidence="9">
    <location>
        <begin position="115"/>
        <end position="118"/>
    </location>
    <ligand>
        <name>ATP</name>
        <dbReference type="ChEBI" id="CHEBI:30616"/>
    </ligand>
</feature>
<dbReference type="SUPFAM" id="SSF52540">
    <property type="entry name" value="P-loop containing nucleoside triphosphate hydrolases"/>
    <property type="match status" value="1"/>
</dbReference>
<evidence type="ECO:0000313" key="11">
    <source>
        <dbReference type="Proteomes" id="UP000251431"/>
    </source>
</evidence>
<keyword evidence="4 9" id="KW-0547">Nucleotide-binding</keyword>
<accession>A0A2X1AJA7</accession>
<evidence type="ECO:0000256" key="6">
    <source>
        <dbReference type="ARBA" id="ARBA00022840"/>
    </source>
</evidence>
<dbReference type="EMBL" id="UAQE01000004">
    <property type="protein sequence ID" value="SPU38354.1"/>
    <property type="molecule type" value="Genomic_DNA"/>
</dbReference>
<keyword evidence="1 9" id="KW-0963">Cytoplasm</keyword>
<organism evidence="10 11">
    <name type="scientific">Lysinibacillus capsici</name>
    <dbReference type="NCBI Taxonomy" id="2115968"/>
    <lineage>
        <taxon>Bacteria</taxon>
        <taxon>Bacillati</taxon>
        <taxon>Bacillota</taxon>
        <taxon>Bacilli</taxon>
        <taxon>Bacillales</taxon>
        <taxon>Bacillaceae</taxon>
        <taxon>Lysinibacillus</taxon>
    </lineage>
</organism>
<reference evidence="10 11" key="1">
    <citation type="submission" date="2018-06" db="EMBL/GenBank/DDBJ databases">
        <authorList>
            <consortium name="Pathogen Informatics"/>
            <person name="Doyle S."/>
        </authorList>
    </citation>
    <scope>NUCLEOTIDE SEQUENCE [LARGE SCALE GENOMIC DNA]</scope>
    <source>
        <strain evidence="10 11">NCTC7582</strain>
    </source>
</reference>
<dbReference type="CDD" id="cd03109">
    <property type="entry name" value="DTBS"/>
    <property type="match status" value="1"/>
</dbReference>